<reference evidence="6" key="1">
    <citation type="submission" date="2017-07" db="EMBL/GenBank/DDBJ databases">
        <title>Taro Niue Genome Assembly and Annotation.</title>
        <authorList>
            <person name="Atibalentja N."/>
            <person name="Keating K."/>
            <person name="Fields C.J."/>
        </authorList>
    </citation>
    <scope>NUCLEOTIDE SEQUENCE</scope>
    <source>
        <strain evidence="6">Niue_2</strain>
        <tissue evidence="6">Leaf</tissue>
    </source>
</reference>
<dbReference type="InterPro" id="IPR008138">
    <property type="entry name" value="SapB_2"/>
</dbReference>
<comment type="caution">
    <text evidence="6">The sequence shown here is derived from an EMBL/GenBank/DDBJ whole genome shotgun (WGS) entry which is preliminary data.</text>
</comment>
<dbReference type="InterPro" id="IPR007856">
    <property type="entry name" value="SapB_1"/>
</dbReference>
<keyword evidence="3" id="KW-1015">Disulfide bond</keyword>
<proteinExistence type="predicted"/>
<name>A0A843WRW9_COLES</name>
<dbReference type="GO" id="GO:0004190">
    <property type="term" value="F:aspartic-type endopeptidase activity"/>
    <property type="evidence" value="ECO:0007669"/>
    <property type="project" value="UniProtKB-KW"/>
</dbReference>
<keyword evidence="1" id="KW-0378">Hydrolase</keyword>
<feature type="domain" description="Saposin B-type" evidence="5">
    <location>
        <begin position="238"/>
        <end position="318"/>
    </location>
</feature>
<dbReference type="Gene3D" id="1.10.225.10">
    <property type="entry name" value="Saposin-like"/>
    <property type="match status" value="2"/>
</dbReference>
<sequence length="339" mass="37378">MWSGNGLRAGARLLLSFSTLEREGRGGKEEEPLSEAAVVVFLSPSSHSPSSSVQLSLSLSLSICCYLSPQHRVAALFAGVMGPKVGVSFLLSLMIISCIYCDARSLQASDPSVSETTPAHELATGPLDEYEKSQRMCILCEQFAGQAMEYLKENRTQSEIIDTFHNVCVRLRSFQQQCLMLVDYYAPLLFLEVALVRPYDFCRRVNLCEDMAPPPPAPASPLPPVPSPPSPPVEPLMGERLCSFCNNTVFNFLARLRDPGTELKIVEGLVKGCVVTENFAQKCQNLIFQYGPVILTNFVRILERADICVAMHACKESNQNETTIAMPYASPVQLPLFDM</sequence>
<dbReference type="Pfam" id="PF03489">
    <property type="entry name" value="SapB_2"/>
    <property type="match status" value="1"/>
</dbReference>
<dbReference type="SMART" id="SM00741">
    <property type="entry name" value="SapB"/>
    <property type="match status" value="2"/>
</dbReference>
<keyword evidence="2" id="KW-0865">Zymogen</keyword>
<gene>
    <name evidence="6" type="ORF">Taro_045677</name>
</gene>
<evidence type="ECO:0000256" key="2">
    <source>
        <dbReference type="ARBA" id="ARBA00023145"/>
    </source>
</evidence>
<dbReference type="InterPro" id="IPR008139">
    <property type="entry name" value="SaposinB_dom"/>
</dbReference>
<dbReference type="PANTHER" id="PTHR11480">
    <property type="entry name" value="SAPOSIN-RELATED"/>
    <property type="match status" value="1"/>
</dbReference>
<accession>A0A843WRW9</accession>
<keyword evidence="7" id="KW-1185">Reference proteome</keyword>
<dbReference type="PANTHER" id="PTHR11480:SF3">
    <property type="entry name" value="BCDNA.GH08312"/>
    <property type="match status" value="1"/>
</dbReference>
<dbReference type="PROSITE" id="PS50015">
    <property type="entry name" value="SAP_B"/>
    <property type="match status" value="2"/>
</dbReference>
<evidence type="ECO:0000256" key="3">
    <source>
        <dbReference type="ARBA" id="ARBA00023157"/>
    </source>
</evidence>
<dbReference type="InterPro" id="IPR011001">
    <property type="entry name" value="Saposin-like"/>
</dbReference>
<dbReference type="SUPFAM" id="SSF47862">
    <property type="entry name" value="Saposin"/>
    <property type="match status" value="2"/>
</dbReference>
<dbReference type="AlphaFoldDB" id="A0A843WRW9"/>
<dbReference type="GO" id="GO:0006629">
    <property type="term" value="P:lipid metabolic process"/>
    <property type="evidence" value="ECO:0007669"/>
    <property type="project" value="InterPro"/>
</dbReference>
<dbReference type="InterPro" id="IPR051428">
    <property type="entry name" value="Sphingo_Act-Surfact_Prot"/>
</dbReference>
<dbReference type="Proteomes" id="UP000652761">
    <property type="component" value="Unassembled WGS sequence"/>
</dbReference>
<feature type="domain" description="Saposin B-type" evidence="5">
    <location>
        <begin position="133"/>
        <end position="212"/>
    </location>
</feature>
<dbReference type="Pfam" id="PF05184">
    <property type="entry name" value="SapB_1"/>
    <property type="match status" value="1"/>
</dbReference>
<evidence type="ECO:0000313" key="7">
    <source>
        <dbReference type="Proteomes" id="UP000652761"/>
    </source>
</evidence>
<evidence type="ECO:0000313" key="6">
    <source>
        <dbReference type="EMBL" id="MQM12759.1"/>
    </source>
</evidence>
<evidence type="ECO:0000256" key="4">
    <source>
        <dbReference type="ARBA" id="ARBA00023180"/>
    </source>
</evidence>
<protein>
    <recommendedName>
        <fullName evidence="5">Saposin B-type domain-containing protein</fullName>
    </recommendedName>
</protein>
<evidence type="ECO:0000256" key="1">
    <source>
        <dbReference type="ARBA" id="ARBA00022750"/>
    </source>
</evidence>
<dbReference type="OrthoDB" id="69496at2759"/>
<keyword evidence="4" id="KW-0325">Glycoprotein</keyword>
<keyword evidence="1" id="KW-0645">Protease</keyword>
<evidence type="ECO:0000259" key="5">
    <source>
        <dbReference type="PROSITE" id="PS50015"/>
    </source>
</evidence>
<dbReference type="EMBL" id="NMUH01005439">
    <property type="protein sequence ID" value="MQM12759.1"/>
    <property type="molecule type" value="Genomic_DNA"/>
</dbReference>
<organism evidence="6 7">
    <name type="scientific">Colocasia esculenta</name>
    <name type="common">Wild taro</name>
    <name type="synonym">Arum esculentum</name>
    <dbReference type="NCBI Taxonomy" id="4460"/>
    <lineage>
        <taxon>Eukaryota</taxon>
        <taxon>Viridiplantae</taxon>
        <taxon>Streptophyta</taxon>
        <taxon>Embryophyta</taxon>
        <taxon>Tracheophyta</taxon>
        <taxon>Spermatophyta</taxon>
        <taxon>Magnoliopsida</taxon>
        <taxon>Liliopsida</taxon>
        <taxon>Araceae</taxon>
        <taxon>Aroideae</taxon>
        <taxon>Colocasieae</taxon>
        <taxon>Colocasia</taxon>
    </lineage>
</organism>
<keyword evidence="1" id="KW-0064">Aspartyl protease</keyword>